<dbReference type="GO" id="GO:0005975">
    <property type="term" value="P:carbohydrate metabolic process"/>
    <property type="evidence" value="ECO:0007669"/>
    <property type="project" value="InterPro"/>
</dbReference>
<dbReference type="CDD" id="cd10977">
    <property type="entry name" value="CE4_PuuE_SpCDA1"/>
    <property type="match status" value="1"/>
</dbReference>
<dbReference type="Proteomes" id="UP000226525">
    <property type="component" value="Unassembled WGS sequence"/>
</dbReference>
<sequence length="313" mass="35649">MGLHHSCPRNLLGYGPEPPDPQWPNQAKVAVQFVLNYEEGGENCVLYGDPHSESYLWEIVGAPGLAGVRNMNIESIYEYGSRSGVWRILGLFREIGLPLTVYAVGMALERNPTVAARMLADGHEIATHGYRWIDYQYVGEETERAHLQKAIEIQRQLTGSRPLGCYIGRISPNTRRIVAEEGGFLYNSDVYNDDLPYWELHGEKPLLLVPYTLDVNDMKFGTAQGFNTGEDFFNYARAAFDTLYKEGETSPKMMSIGLHCRLIGRPGRFEGLRKFVEHIQQHERVWVTRRVDIAKHWQKVHPVEKWLDLGTVG</sequence>
<organism evidence="2 3">
    <name type="scientific">SAR324 cluster bacterium</name>
    <dbReference type="NCBI Taxonomy" id="2024889"/>
    <lineage>
        <taxon>Bacteria</taxon>
        <taxon>Deltaproteobacteria</taxon>
        <taxon>SAR324 cluster</taxon>
    </lineage>
</organism>
<dbReference type="Pfam" id="PF01522">
    <property type="entry name" value="Polysacc_deac_1"/>
    <property type="match status" value="1"/>
</dbReference>
<dbReference type="InterPro" id="IPR017625">
    <property type="entry name" value="PuuE"/>
</dbReference>
<dbReference type="AlphaFoldDB" id="A0A2D6YM07"/>
<protein>
    <submittedName>
        <fullName evidence="2">Allantoinase PuuE</fullName>
    </submittedName>
</protein>
<proteinExistence type="predicted"/>
<dbReference type="InterPro" id="IPR002509">
    <property type="entry name" value="NODB_dom"/>
</dbReference>
<name>A0A2D6YM07_9DELT</name>
<dbReference type="InterPro" id="IPR011330">
    <property type="entry name" value="Glyco_hydro/deAcase_b/a-brl"/>
</dbReference>
<dbReference type="PANTHER" id="PTHR43123">
    <property type="entry name" value="POLYSACCHARIDE DEACETYLASE-RELATED"/>
    <property type="match status" value="1"/>
</dbReference>
<dbReference type="GO" id="GO:0016810">
    <property type="term" value="F:hydrolase activity, acting on carbon-nitrogen (but not peptide) bonds"/>
    <property type="evidence" value="ECO:0007669"/>
    <property type="project" value="InterPro"/>
</dbReference>
<dbReference type="EMBL" id="NZEX01000146">
    <property type="protein sequence ID" value="MAH64238.1"/>
    <property type="molecule type" value="Genomic_DNA"/>
</dbReference>
<evidence type="ECO:0000313" key="2">
    <source>
        <dbReference type="EMBL" id="MAH64238.1"/>
    </source>
</evidence>
<dbReference type="SUPFAM" id="SSF88713">
    <property type="entry name" value="Glycoside hydrolase/deacetylase"/>
    <property type="match status" value="1"/>
</dbReference>
<comment type="caution">
    <text evidence="2">The sequence shown here is derived from an EMBL/GenBank/DDBJ whole genome shotgun (WGS) entry which is preliminary data.</text>
</comment>
<dbReference type="PROSITE" id="PS51677">
    <property type="entry name" value="NODB"/>
    <property type="match status" value="1"/>
</dbReference>
<evidence type="ECO:0000259" key="1">
    <source>
        <dbReference type="PROSITE" id="PS51677"/>
    </source>
</evidence>
<feature type="domain" description="NodB homology" evidence="1">
    <location>
        <begin position="71"/>
        <end position="288"/>
    </location>
</feature>
<evidence type="ECO:0000313" key="3">
    <source>
        <dbReference type="Proteomes" id="UP000226525"/>
    </source>
</evidence>
<accession>A0A2D6YM07</accession>
<dbReference type="Gene3D" id="3.20.20.370">
    <property type="entry name" value="Glycoside hydrolase/deacetylase"/>
    <property type="match status" value="1"/>
</dbReference>
<dbReference type="NCBIfam" id="TIGR03212">
    <property type="entry name" value="uraD_N-term-dom"/>
    <property type="match status" value="1"/>
</dbReference>
<gene>
    <name evidence="2" type="ORF">CMN54_12500</name>
</gene>
<dbReference type="PANTHER" id="PTHR43123:SF1">
    <property type="entry name" value="POLYSACCHARIDE DEACETYLASE-RELATED"/>
    <property type="match status" value="1"/>
</dbReference>
<reference evidence="3" key="1">
    <citation type="submission" date="2017-09" db="EMBL/GenBank/DDBJ databases">
        <title>The Reconstruction of 2,631 Draft Metagenome-Assembled Genomes from the Global Oceans.</title>
        <authorList>
            <person name="Tully B.J."/>
            <person name="Graham E.D."/>
            <person name="Heidelberg J.F."/>
        </authorList>
    </citation>
    <scope>NUCLEOTIDE SEQUENCE [LARGE SCALE GENOMIC DNA]</scope>
</reference>